<dbReference type="InterPro" id="IPR036736">
    <property type="entry name" value="ACP-like_sf"/>
</dbReference>
<feature type="region of interest" description="Disordered" evidence="10">
    <location>
        <begin position="795"/>
        <end position="819"/>
    </location>
</feature>
<dbReference type="CDD" id="cd19545">
    <property type="entry name" value="FUM14_C_NRPS-like"/>
    <property type="match status" value="1"/>
</dbReference>
<keyword evidence="13" id="KW-1185">Reference proteome</keyword>
<feature type="domain" description="Carrier" evidence="11">
    <location>
        <begin position="812"/>
        <end position="888"/>
    </location>
</feature>
<dbReference type="SUPFAM" id="SSF56801">
    <property type="entry name" value="Acetyl-CoA synthetase-like"/>
    <property type="match status" value="1"/>
</dbReference>
<name>A0AAJ0M0T6_9PEZI</name>
<feature type="region of interest" description="Disordered" evidence="10">
    <location>
        <begin position="717"/>
        <end position="737"/>
    </location>
</feature>
<dbReference type="GO" id="GO:0031177">
    <property type="term" value="F:phosphopantetheine binding"/>
    <property type="evidence" value="ECO:0007669"/>
    <property type="project" value="InterPro"/>
</dbReference>
<dbReference type="SUPFAM" id="SSF52777">
    <property type="entry name" value="CoA-dependent acyltransferases"/>
    <property type="match status" value="4"/>
</dbReference>
<evidence type="ECO:0000256" key="2">
    <source>
        <dbReference type="ARBA" id="ARBA00022450"/>
    </source>
</evidence>
<dbReference type="GO" id="GO:0005737">
    <property type="term" value="C:cytoplasm"/>
    <property type="evidence" value="ECO:0007669"/>
    <property type="project" value="TreeGrafter"/>
</dbReference>
<dbReference type="Gene3D" id="1.10.1200.10">
    <property type="entry name" value="ACP-like"/>
    <property type="match status" value="2"/>
</dbReference>
<dbReference type="Proteomes" id="UP001273166">
    <property type="component" value="Unassembled WGS sequence"/>
</dbReference>
<dbReference type="InterPro" id="IPR009081">
    <property type="entry name" value="PP-bd_ACP"/>
</dbReference>
<dbReference type="PANTHER" id="PTHR45527">
    <property type="entry name" value="NONRIBOSOMAL PEPTIDE SYNTHETASE"/>
    <property type="match status" value="1"/>
</dbReference>
<dbReference type="GO" id="GO:0043041">
    <property type="term" value="P:amino acid activation for nonribosomal peptide biosynthetic process"/>
    <property type="evidence" value="ECO:0007669"/>
    <property type="project" value="TreeGrafter"/>
</dbReference>
<dbReference type="InterPro" id="IPR006162">
    <property type="entry name" value="Ppantetheine_attach_site"/>
</dbReference>
<proteinExistence type="inferred from homology"/>
<evidence type="ECO:0000256" key="7">
    <source>
        <dbReference type="ARBA" id="ARBA00051337"/>
    </source>
</evidence>
<dbReference type="InterPro" id="IPR020806">
    <property type="entry name" value="PKS_PP-bd"/>
</dbReference>
<feature type="compositionally biased region" description="Polar residues" evidence="10">
    <location>
        <begin position="809"/>
        <end position="819"/>
    </location>
</feature>
<feature type="domain" description="Carrier" evidence="11">
    <location>
        <begin position="1512"/>
        <end position="1588"/>
    </location>
</feature>
<dbReference type="GO" id="GO:1902181">
    <property type="term" value="P:verruculogen biosynthetic process"/>
    <property type="evidence" value="ECO:0007669"/>
    <property type="project" value="UniProtKB-ARBA"/>
</dbReference>
<dbReference type="NCBIfam" id="TIGR01733">
    <property type="entry name" value="AA-adenyl-dom"/>
    <property type="match status" value="1"/>
</dbReference>
<evidence type="ECO:0000256" key="10">
    <source>
        <dbReference type="SAM" id="MobiDB-lite"/>
    </source>
</evidence>
<organism evidence="12 13">
    <name type="scientific">Chaetomium strumarium</name>
    <dbReference type="NCBI Taxonomy" id="1170767"/>
    <lineage>
        <taxon>Eukaryota</taxon>
        <taxon>Fungi</taxon>
        <taxon>Dikarya</taxon>
        <taxon>Ascomycota</taxon>
        <taxon>Pezizomycotina</taxon>
        <taxon>Sordariomycetes</taxon>
        <taxon>Sordariomycetidae</taxon>
        <taxon>Sordariales</taxon>
        <taxon>Chaetomiaceae</taxon>
        <taxon>Chaetomium</taxon>
    </lineage>
</organism>
<evidence type="ECO:0000256" key="4">
    <source>
        <dbReference type="ARBA" id="ARBA00022598"/>
    </source>
</evidence>
<keyword evidence="4" id="KW-0436">Ligase</keyword>
<dbReference type="Pfam" id="PF00501">
    <property type="entry name" value="AMP-binding"/>
    <property type="match status" value="1"/>
</dbReference>
<dbReference type="InterPro" id="IPR001242">
    <property type="entry name" value="Condensation_dom"/>
</dbReference>
<comment type="catalytic activity">
    <reaction evidence="7">
        <text>L-proline + L-tryptophan + 2 ATP = brevianamide F + 2 AMP + 2 diphosphate + 2 H(+)</text>
        <dbReference type="Rhea" id="RHEA:35935"/>
        <dbReference type="ChEBI" id="CHEBI:15378"/>
        <dbReference type="ChEBI" id="CHEBI:30616"/>
        <dbReference type="ChEBI" id="CHEBI:33019"/>
        <dbReference type="ChEBI" id="CHEBI:57912"/>
        <dbReference type="ChEBI" id="CHEBI:60039"/>
        <dbReference type="ChEBI" id="CHEBI:64530"/>
        <dbReference type="ChEBI" id="CHEBI:456215"/>
    </reaction>
</comment>
<dbReference type="Gene3D" id="3.30.300.30">
    <property type="match status" value="1"/>
</dbReference>
<dbReference type="RefSeq" id="XP_062720585.1">
    <property type="nucleotide sequence ID" value="XM_062867087.1"/>
</dbReference>
<keyword evidence="2" id="KW-0596">Phosphopantetheine</keyword>
<evidence type="ECO:0000256" key="5">
    <source>
        <dbReference type="ARBA" id="ARBA00023026"/>
    </source>
</evidence>
<evidence type="ECO:0000256" key="8">
    <source>
        <dbReference type="ARBA" id="ARBA00078163"/>
    </source>
</evidence>
<gene>
    <name evidence="12" type="ORF">B0T15DRAFT_495244</name>
</gene>
<dbReference type="PROSITE" id="PS00012">
    <property type="entry name" value="PHOSPHOPANTETHEINE"/>
    <property type="match status" value="1"/>
</dbReference>
<dbReference type="InterPro" id="IPR010071">
    <property type="entry name" value="AA_adenyl_dom"/>
</dbReference>
<sequence length="2066" mass="224962">MHLAQHAPGLMGLGNGLRRDAMQLTPPSTPVEVVSRTVSVPALAGDSDSLYRARLLLAWALVLQRERGEDNKLDRFACGCKYVGGADTSEQFSLSALGLDLSRTATDTVATCLEKVEQAMGALCPQQQLESLFYNDESGSLVSQKEALGSDPRQWTFQLRVTREDQAALRLCGLRHGSGPLTEREAGGKLDTFTELLTIILQRPESPVKDFLDPLPRDLDQIWTWNAAVPPIIDRTMHDIISEQAAAHPDKVALSSWDGQWTYGEVESLSTRLAHYLCCRGVAVGTIVPLCFEKSRWTIIALLAVMKAGGAFALTDPTSQPEGRLRAMVEQTGAKLIVASETQSDLARRLLPTDGSGKEVVTVSETLLAPLPSDDTTTTPASPSSSLPVIPTTTSPLYIQFTSGSTGKPKGVVVSHANYTSGALPRAAAVGYTPSSRVFEFASYAFDVSIDCMLCTLAAGGTICIPSDADRMNDLGAAIRASGANMAHMTPSVARVLDPAVISGLDVLGLGGEAVSAADAAAWSSKGDTSVVVAYGPSECTVGCTVNNTFASSKYGEERRKVFATGNIGRGVGAVGWIVDPEDHDRLVPVGAVGELLIEGPVVGLGYLGEPEKTAEVFIEDPAWLVAGHATVPGRHGRLYKTGDLVRYDGDGSGDFVFVGRKDAQVKLRGQRVELVEIEHHLRRWLPAGVKLAAEVIKPNGGEPTLVAFVAEPAANQARLQPDEPSSEEPQQEHLSFSEEMTKALSGIDETLGAELPRYMVPAAYIPLREMPSLPSAKIDRKTLRAIGAAMTREQLTLSSRRNNRRTDSGGQPTTETEQALQRVWKSLLGDHVDSISVHDSFFALGGDSLRAMKLVPAARAEGILLTVADVFRYPVLRDMAVVARRAGTDDQQQYGDTTPDVVPPFSLLPGDWAPEEARAEASRHCAVDPSEVEDVYPCTPLQEALMALSAKVKEAYVAQRVLKMESVEEAERLQAAFATIAADSTILRTRIIQVPQRGLVQVVVKEPVTWRSASSLAEYLAQDRDEPMELGKPLVRYAMIREDGVAHFVLTMHHALYDGWSMPLVVDRVNQAYQGLSPRRPAAEFKHFIHYLNRTLDRAACDTYWREQLAGATGQQFPRLPFEGYQTQADSLLEIDISLEGRRLPTCANATVTLATVVRAAWALVASQYCSGNRDIVFGETLTGRNAPIVGCEEIEGPMITTVPIHIRIDRDATVEEYLQSVAEQAVTQIPYEHAGLQHIRRLSDDALQACELRTGFVLHPAAAGSAAGDDATTAVDGNTSPANGLVPAGDAEAAREALKFNTYALMLVCSLSADGFFVMASFDSRTVDKDTMSRVLEQLRIVVHQLCEGDGKTVKVGQVQCLTEAERRELHTLSKSTLDVGGPRVAQLTGLTEDEIEGVWVVDAADCQRLLPRGAVGELVVASRKELASPAVAIVDCPEWLSGENEAFKGTEIASNGERKAHLYRTQLLAAFDTISCEAALQILQSITDLPKQNVAAKRTPATKDTRAVTATSTKQKTLRRIWSRLLNTDENSIYLGDSFFALGGDSITAMKLVAEARQQGMQLSVAQVFANRTLYEMANAMQPILAGSSGHAPSESQAAPEYKPFSLLHSSLTQRIQRELENEPCKIIDILPTRPLQEIAVRGTVELPRFSIRYELIHFDGLVDKTRLLRACQELVARNEILRTVFVRVDSNCYSVVLDDSFTAPVVEYEVDDAVSFAGEVSRLDSKTQMPYGSSFVKWFLITDQAKCSLVFRISHAQYDEMCLPIFLKQLHGLYQDSPNVPPSYSFSAFVNHVSREAIPAAIPYWRNLLAGSPGITLLRPSTPITDRRHFAVHRTVDIAARTRDVTVATFPSAAWALTLARLTGSADVVFGEVASGRSVDVPGIPDANAIAGPCWQYVPTRVRLGSQGAGGAVTTTTGHDLLAALQHQHMATSSHDCMGLDEIVRCCTDWDPDPDTNAEGQRGRWFDSVVHQDVAHVEELEFGVFKEGGGGGTKARMETLYPYEEPLREWKIQAFYHVESERLTLEVVTFHSWREHAVEILDKLVASMEQLVKRPWEELTVV</sequence>
<dbReference type="CDD" id="cd05918">
    <property type="entry name" value="A_NRPS_SidN3_like"/>
    <property type="match status" value="1"/>
</dbReference>
<evidence type="ECO:0000256" key="6">
    <source>
        <dbReference type="ARBA" id="ARBA00029454"/>
    </source>
</evidence>
<dbReference type="Gene3D" id="3.30.559.30">
    <property type="entry name" value="Nonribosomal peptide synthetase, condensation domain"/>
    <property type="match status" value="2"/>
</dbReference>
<evidence type="ECO:0000259" key="11">
    <source>
        <dbReference type="PROSITE" id="PS50075"/>
    </source>
</evidence>
<dbReference type="FunFam" id="3.40.50.12780:FF:000014">
    <property type="entry name" value="Nonribosomal peptide synthetase 1"/>
    <property type="match status" value="1"/>
</dbReference>
<dbReference type="InterPro" id="IPR045851">
    <property type="entry name" value="AMP-bd_C_sf"/>
</dbReference>
<dbReference type="PANTHER" id="PTHR45527:SF3">
    <property type="entry name" value="SIDEROPHORE SYNTHETASE (EUROFUNG)"/>
    <property type="match status" value="1"/>
</dbReference>
<dbReference type="SUPFAM" id="SSF47336">
    <property type="entry name" value="ACP-like"/>
    <property type="match status" value="2"/>
</dbReference>
<reference evidence="12" key="1">
    <citation type="journal article" date="2023" name="Mol. Phylogenet. Evol.">
        <title>Genome-scale phylogeny and comparative genomics of the fungal order Sordariales.</title>
        <authorList>
            <person name="Hensen N."/>
            <person name="Bonometti L."/>
            <person name="Westerberg I."/>
            <person name="Brannstrom I.O."/>
            <person name="Guillou S."/>
            <person name="Cros-Aarteil S."/>
            <person name="Calhoun S."/>
            <person name="Haridas S."/>
            <person name="Kuo A."/>
            <person name="Mondo S."/>
            <person name="Pangilinan J."/>
            <person name="Riley R."/>
            <person name="LaButti K."/>
            <person name="Andreopoulos B."/>
            <person name="Lipzen A."/>
            <person name="Chen C."/>
            <person name="Yan M."/>
            <person name="Daum C."/>
            <person name="Ng V."/>
            <person name="Clum A."/>
            <person name="Steindorff A."/>
            <person name="Ohm R.A."/>
            <person name="Martin F."/>
            <person name="Silar P."/>
            <person name="Natvig D.O."/>
            <person name="Lalanne C."/>
            <person name="Gautier V."/>
            <person name="Ament-Velasquez S.L."/>
            <person name="Kruys A."/>
            <person name="Hutchinson M.I."/>
            <person name="Powell A.J."/>
            <person name="Barry K."/>
            <person name="Miller A.N."/>
            <person name="Grigoriev I.V."/>
            <person name="Debuchy R."/>
            <person name="Gladieux P."/>
            <person name="Hiltunen Thoren M."/>
            <person name="Johannesson H."/>
        </authorList>
    </citation>
    <scope>NUCLEOTIDE SEQUENCE</scope>
    <source>
        <strain evidence="12">CBS 333.67</strain>
    </source>
</reference>
<dbReference type="InterPro" id="IPR023213">
    <property type="entry name" value="CAT-like_dom_sf"/>
</dbReference>
<dbReference type="InterPro" id="IPR042099">
    <property type="entry name" value="ANL_N_sf"/>
</dbReference>
<dbReference type="FunFam" id="3.30.300.30:FF:000015">
    <property type="entry name" value="Nonribosomal peptide synthase SidD"/>
    <property type="match status" value="1"/>
</dbReference>
<comment type="similarity">
    <text evidence="6">Belongs to the NRP synthetase family.</text>
</comment>
<dbReference type="InterPro" id="IPR000873">
    <property type="entry name" value="AMP-dep_synth/lig_dom"/>
</dbReference>
<keyword evidence="3" id="KW-0597">Phosphoprotein</keyword>
<comment type="pathway">
    <text evidence="1">Mycotoxin biosynthesis.</text>
</comment>
<dbReference type="Gene3D" id="3.30.559.10">
    <property type="entry name" value="Chloramphenicol acetyltransferase-like domain"/>
    <property type="match status" value="2"/>
</dbReference>
<dbReference type="InterPro" id="IPR020845">
    <property type="entry name" value="AMP-binding_CS"/>
</dbReference>
<dbReference type="FunFam" id="1.10.1200.10:FF:000005">
    <property type="entry name" value="Nonribosomal peptide synthetase 1"/>
    <property type="match status" value="1"/>
</dbReference>
<dbReference type="Pfam" id="PF00550">
    <property type="entry name" value="PP-binding"/>
    <property type="match status" value="2"/>
</dbReference>
<accession>A0AAJ0M0T6</accession>
<evidence type="ECO:0000313" key="13">
    <source>
        <dbReference type="Proteomes" id="UP001273166"/>
    </source>
</evidence>
<comment type="caution">
    <text evidence="12">The sequence shown here is derived from an EMBL/GenBank/DDBJ whole genome shotgun (WGS) entry which is preliminary data.</text>
</comment>
<reference evidence="12" key="2">
    <citation type="submission" date="2023-06" db="EMBL/GenBank/DDBJ databases">
        <authorList>
            <consortium name="Lawrence Berkeley National Laboratory"/>
            <person name="Mondo S.J."/>
            <person name="Hensen N."/>
            <person name="Bonometti L."/>
            <person name="Westerberg I."/>
            <person name="Brannstrom I.O."/>
            <person name="Guillou S."/>
            <person name="Cros-Aarteil S."/>
            <person name="Calhoun S."/>
            <person name="Haridas S."/>
            <person name="Kuo A."/>
            <person name="Pangilinan J."/>
            <person name="Riley R."/>
            <person name="Labutti K."/>
            <person name="Andreopoulos B."/>
            <person name="Lipzen A."/>
            <person name="Chen C."/>
            <person name="Yanf M."/>
            <person name="Daum C."/>
            <person name="Ng V."/>
            <person name="Clum A."/>
            <person name="Steindorff A."/>
            <person name="Ohm R."/>
            <person name="Martin F."/>
            <person name="Silar P."/>
            <person name="Natvig D."/>
            <person name="Lalanne C."/>
            <person name="Gautier V."/>
            <person name="Ament-Velasquez S.L."/>
            <person name="Kruys A."/>
            <person name="Hutchinson M.I."/>
            <person name="Powell A.J."/>
            <person name="Barry K."/>
            <person name="Miller A.N."/>
            <person name="Grigoriev I.V."/>
            <person name="Debuchy R."/>
            <person name="Gladieux P."/>
            <person name="Thoren M.H."/>
            <person name="Johannesson H."/>
        </authorList>
    </citation>
    <scope>NUCLEOTIDE SEQUENCE</scope>
    <source>
        <strain evidence="12">CBS 333.67</strain>
    </source>
</reference>
<dbReference type="Gene3D" id="3.40.50.12780">
    <property type="entry name" value="N-terminal domain of ligase-like"/>
    <property type="match status" value="1"/>
</dbReference>
<evidence type="ECO:0000313" key="12">
    <source>
        <dbReference type="EMBL" id="KAK3304805.1"/>
    </source>
</evidence>
<evidence type="ECO:0000256" key="9">
    <source>
        <dbReference type="ARBA" id="ARBA00079461"/>
    </source>
</evidence>
<dbReference type="FunFam" id="3.30.559.30:FF:000003">
    <property type="entry name" value="Nonribosomal peptide synthase SidD"/>
    <property type="match status" value="1"/>
</dbReference>
<keyword evidence="5" id="KW-0843">Virulence</keyword>
<evidence type="ECO:0000256" key="1">
    <source>
        <dbReference type="ARBA" id="ARBA00004685"/>
    </source>
</evidence>
<dbReference type="GO" id="GO:0016874">
    <property type="term" value="F:ligase activity"/>
    <property type="evidence" value="ECO:0007669"/>
    <property type="project" value="UniProtKB-KW"/>
</dbReference>
<protein>
    <recommendedName>
        <fullName evidence="8">Brevianamide F synthase</fullName>
    </recommendedName>
    <alternativeName>
        <fullName evidence="9">Fumitremorgin biosynthesis protein A</fullName>
    </alternativeName>
</protein>
<evidence type="ECO:0000256" key="3">
    <source>
        <dbReference type="ARBA" id="ARBA00022553"/>
    </source>
</evidence>
<dbReference type="Pfam" id="PF00668">
    <property type="entry name" value="Condensation"/>
    <property type="match status" value="2"/>
</dbReference>
<dbReference type="PROSITE" id="PS00455">
    <property type="entry name" value="AMP_BINDING"/>
    <property type="match status" value="1"/>
</dbReference>
<dbReference type="EMBL" id="JAUDZG010000005">
    <property type="protein sequence ID" value="KAK3304805.1"/>
    <property type="molecule type" value="Genomic_DNA"/>
</dbReference>
<dbReference type="SMART" id="SM00823">
    <property type="entry name" value="PKS_PP"/>
    <property type="match status" value="2"/>
</dbReference>
<dbReference type="FunFam" id="1.10.1200.10:FF:000028">
    <property type="entry name" value="Nonribosomal peptide synthetase 13"/>
    <property type="match status" value="1"/>
</dbReference>
<dbReference type="PROSITE" id="PS50075">
    <property type="entry name" value="CARRIER"/>
    <property type="match status" value="2"/>
</dbReference>
<dbReference type="GeneID" id="87885916"/>